<feature type="domain" description="PAS" evidence="7">
    <location>
        <begin position="26"/>
        <end position="72"/>
    </location>
</feature>
<evidence type="ECO:0000256" key="4">
    <source>
        <dbReference type="ARBA" id="ARBA00022679"/>
    </source>
</evidence>
<evidence type="ECO:0000256" key="5">
    <source>
        <dbReference type="ARBA" id="ARBA00022777"/>
    </source>
</evidence>
<dbReference type="eggNOG" id="COG4191">
    <property type="taxonomic scope" value="Bacteria"/>
</dbReference>
<dbReference type="NCBIfam" id="TIGR00229">
    <property type="entry name" value="sensory_box"/>
    <property type="match status" value="1"/>
</dbReference>
<gene>
    <name evidence="9" type="ORF">ADIMK_2861</name>
</gene>
<keyword evidence="5" id="KW-0418">Kinase</keyword>
<evidence type="ECO:0000313" key="9">
    <source>
        <dbReference type="EMBL" id="KEA62976.1"/>
    </source>
</evidence>
<dbReference type="SMART" id="SM00387">
    <property type="entry name" value="HATPase_c"/>
    <property type="match status" value="1"/>
</dbReference>
<proteinExistence type="predicted"/>
<dbReference type="SMART" id="SM00086">
    <property type="entry name" value="PAC"/>
    <property type="match status" value="1"/>
</dbReference>
<dbReference type="Gene3D" id="3.30.565.10">
    <property type="entry name" value="Histidine kinase-like ATPase, C-terminal domain"/>
    <property type="match status" value="1"/>
</dbReference>
<evidence type="ECO:0000313" key="10">
    <source>
        <dbReference type="Proteomes" id="UP000028252"/>
    </source>
</evidence>
<dbReference type="SUPFAM" id="SSF55785">
    <property type="entry name" value="PYP-like sensor domain (PAS domain)"/>
    <property type="match status" value="1"/>
</dbReference>
<organism evidence="9 10">
    <name type="scientific">Marinobacterium lacunae</name>
    <dbReference type="NCBI Taxonomy" id="1232683"/>
    <lineage>
        <taxon>Bacteria</taxon>
        <taxon>Pseudomonadati</taxon>
        <taxon>Pseudomonadota</taxon>
        <taxon>Gammaproteobacteria</taxon>
        <taxon>Oceanospirillales</taxon>
        <taxon>Oceanospirillaceae</taxon>
        <taxon>Marinobacterium</taxon>
    </lineage>
</organism>
<dbReference type="EMBL" id="JMQN01000042">
    <property type="protein sequence ID" value="KEA62976.1"/>
    <property type="molecule type" value="Genomic_DNA"/>
</dbReference>
<keyword evidence="3" id="KW-0597">Phosphoprotein</keyword>
<protein>
    <recommendedName>
        <fullName evidence="2">histidine kinase</fullName>
        <ecNumber evidence="2">2.7.13.3</ecNumber>
    </recommendedName>
</protein>
<dbReference type="Gene3D" id="3.30.450.20">
    <property type="entry name" value="PAS domain"/>
    <property type="match status" value="2"/>
</dbReference>
<evidence type="ECO:0000259" key="7">
    <source>
        <dbReference type="PROSITE" id="PS50112"/>
    </source>
</evidence>
<dbReference type="InterPro" id="IPR003594">
    <property type="entry name" value="HATPase_dom"/>
</dbReference>
<dbReference type="InterPro" id="IPR004358">
    <property type="entry name" value="Sig_transdc_His_kin-like_C"/>
</dbReference>
<evidence type="ECO:0000259" key="8">
    <source>
        <dbReference type="PROSITE" id="PS50113"/>
    </source>
</evidence>
<dbReference type="GO" id="GO:0007165">
    <property type="term" value="P:signal transduction"/>
    <property type="evidence" value="ECO:0007669"/>
    <property type="project" value="InterPro"/>
</dbReference>
<dbReference type="GO" id="GO:0009399">
    <property type="term" value="P:nitrogen fixation"/>
    <property type="evidence" value="ECO:0007669"/>
    <property type="project" value="InterPro"/>
</dbReference>
<dbReference type="InterPro" id="IPR000014">
    <property type="entry name" value="PAS"/>
</dbReference>
<dbReference type="InterPro" id="IPR036890">
    <property type="entry name" value="HATPase_C_sf"/>
</dbReference>
<dbReference type="RefSeq" id="WP_051692979.1">
    <property type="nucleotide sequence ID" value="NZ_JMQN01000042.1"/>
</dbReference>
<keyword evidence="10" id="KW-1185">Reference proteome</keyword>
<feature type="domain" description="Histidine kinase" evidence="6">
    <location>
        <begin position="306"/>
        <end position="524"/>
    </location>
</feature>
<dbReference type="InterPro" id="IPR005467">
    <property type="entry name" value="His_kinase_dom"/>
</dbReference>
<dbReference type="Pfam" id="PF02518">
    <property type="entry name" value="HATPase_c"/>
    <property type="match status" value="1"/>
</dbReference>
<dbReference type="InterPro" id="IPR014285">
    <property type="entry name" value="N_fixation_neg-reg_NifL"/>
</dbReference>
<dbReference type="PROSITE" id="PS50113">
    <property type="entry name" value="PAC"/>
    <property type="match status" value="1"/>
</dbReference>
<dbReference type="EC" id="2.7.13.3" evidence="2"/>
<keyword evidence="4" id="KW-0808">Transferase</keyword>
<dbReference type="InterPro" id="IPR000700">
    <property type="entry name" value="PAS-assoc_C"/>
</dbReference>
<dbReference type="InterPro" id="IPR035965">
    <property type="entry name" value="PAS-like_dom_sf"/>
</dbReference>
<dbReference type="PROSITE" id="PS50112">
    <property type="entry name" value="PAS"/>
    <property type="match status" value="1"/>
</dbReference>
<dbReference type="PATRIC" id="fig|1232683.4.peg.2812"/>
<evidence type="ECO:0000256" key="1">
    <source>
        <dbReference type="ARBA" id="ARBA00000085"/>
    </source>
</evidence>
<dbReference type="GO" id="GO:0006355">
    <property type="term" value="P:regulation of DNA-templated transcription"/>
    <property type="evidence" value="ECO:0007669"/>
    <property type="project" value="InterPro"/>
</dbReference>
<evidence type="ECO:0000259" key="6">
    <source>
        <dbReference type="PROSITE" id="PS50109"/>
    </source>
</evidence>
<dbReference type="InterPro" id="IPR001610">
    <property type="entry name" value="PAC"/>
</dbReference>
<dbReference type="PROSITE" id="PS50109">
    <property type="entry name" value="HIS_KIN"/>
    <property type="match status" value="1"/>
</dbReference>
<dbReference type="AlphaFoldDB" id="A0A081FWS1"/>
<comment type="catalytic activity">
    <reaction evidence="1">
        <text>ATP + protein L-histidine = ADP + protein N-phospho-L-histidine.</text>
        <dbReference type="EC" id="2.7.13.3"/>
    </reaction>
</comment>
<comment type="caution">
    <text evidence="9">The sequence shown here is derived from an EMBL/GenBank/DDBJ whole genome shotgun (WGS) entry which is preliminary data.</text>
</comment>
<dbReference type="PRINTS" id="PR00344">
    <property type="entry name" value="BCTRLSENSOR"/>
</dbReference>
<reference evidence="9 10" key="1">
    <citation type="submission" date="2014-04" db="EMBL/GenBank/DDBJ databases">
        <title>Marinobacterium kochiensis sp. nov., isolated from sediment sample collected from Kochi backwaters in Kerala, India.</title>
        <authorList>
            <person name="Singh A."/>
            <person name="Pinnaka A.K."/>
        </authorList>
    </citation>
    <scope>NUCLEOTIDE SEQUENCE [LARGE SCALE GENOMIC DNA]</scope>
    <source>
        <strain evidence="9 10">AK27</strain>
    </source>
</reference>
<sequence length="527" mass="59247">MVKEVQPDLADEMPVVDKGELLEGLPASVFFQAVEHSPVAISITDLHANILYSNRAFTKETGYESSEVRGRNESVLSNRNTPRLVYDALWGRLKQQKPWSGVLVNRRKDGKRYLAELMVAPVLDDENQPIHYLGMHRDVTELYSLEQRVQNQKAMIEKAVNAANVAMVLLDEEEQIVLDNLAYKTLATDMSPQEPSHVILRALRDELGDRFNAIRERGLGFNDHEIRLDIGKNRSPRWFSVDGSMIAIGDETADSFFAQPERHYLMLVINDVTELRRRQHAEQMNALKLLIAEEEALQSMREALNGALYQFQRPLNLMNAAVRMLEQRKGDEHALTEQVISALKEAITAGNEAHETLERAVPKEHPGVKSAINMNELLRNVLELCTADLLKHGVLVDWHPPLHMPALIGFESRLHSLFKQLVDNAIEAMAASKASRRELSIVARIESGEVVVTISDTGPGISEEHRTRVFEPFFSTKPHTNQGAAYGMGLTIVQEIVAEHLGTVYVDPQYSEGCRVCVHLPLNAERG</sequence>
<dbReference type="STRING" id="1232683.ADIMK_2861"/>
<dbReference type="PANTHER" id="PTHR43304">
    <property type="entry name" value="PHYTOCHROME-LIKE PROTEIN CPH1"/>
    <property type="match status" value="1"/>
</dbReference>
<evidence type="ECO:0000256" key="3">
    <source>
        <dbReference type="ARBA" id="ARBA00022553"/>
    </source>
</evidence>
<dbReference type="GO" id="GO:0004673">
    <property type="term" value="F:protein histidine kinase activity"/>
    <property type="evidence" value="ECO:0007669"/>
    <property type="project" value="UniProtKB-EC"/>
</dbReference>
<dbReference type="InterPro" id="IPR013767">
    <property type="entry name" value="PAS_fold"/>
</dbReference>
<name>A0A081FWS1_9GAMM</name>
<dbReference type="InterPro" id="IPR052162">
    <property type="entry name" value="Sensor_kinase/Photoreceptor"/>
</dbReference>
<dbReference type="Pfam" id="PF00989">
    <property type="entry name" value="PAS"/>
    <property type="match status" value="1"/>
</dbReference>
<feature type="domain" description="PAC" evidence="8">
    <location>
        <begin position="97"/>
        <end position="151"/>
    </location>
</feature>
<dbReference type="NCBIfam" id="TIGR02938">
    <property type="entry name" value="nifL_nitrog"/>
    <property type="match status" value="1"/>
</dbReference>
<dbReference type="PANTHER" id="PTHR43304:SF1">
    <property type="entry name" value="PAC DOMAIN-CONTAINING PROTEIN"/>
    <property type="match status" value="1"/>
</dbReference>
<dbReference type="Proteomes" id="UP000028252">
    <property type="component" value="Unassembled WGS sequence"/>
</dbReference>
<accession>A0A081FWS1</accession>
<dbReference type="CDD" id="cd00130">
    <property type="entry name" value="PAS"/>
    <property type="match status" value="1"/>
</dbReference>
<dbReference type="SUPFAM" id="SSF55874">
    <property type="entry name" value="ATPase domain of HSP90 chaperone/DNA topoisomerase II/histidine kinase"/>
    <property type="match status" value="1"/>
</dbReference>
<evidence type="ECO:0000256" key="2">
    <source>
        <dbReference type="ARBA" id="ARBA00012438"/>
    </source>
</evidence>